<feature type="compositionally biased region" description="Polar residues" evidence="1">
    <location>
        <begin position="20"/>
        <end position="35"/>
    </location>
</feature>
<dbReference type="EMBL" id="CAVNYO010000480">
    <property type="protein sequence ID" value="CAK5284693.1"/>
    <property type="molecule type" value="Genomic_DNA"/>
</dbReference>
<feature type="compositionally biased region" description="Low complexity" evidence="1">
    <location>
        <begin position="191"/>
        <end position="211"/>
    </location>
</feature>
<feature type="compositionally biased region" description="Basic and acidic residues" evidence="1">
    <location>
        <begin position="80"/>
        <end position="92"/>
    </location>
</feature>
<keyword evidence="3" id="KW-1185">Reference proteome</keyword>
<organism evidence="2 3">
    <name type="scientific">Mycena citricolor</name>
    <dbReference type="NCBI Taxonomy" id="2018698"/>
    <lineage>
        <taxon>Eukaryota</taxon>
        <taxon>Fungi</taxon>
        <taxon>Dikarya</taxon>
        <taxon>Basidiomycota</taxon>
        <taxon>Agaricomycotina</taxon>
        <taxon>Agaricomycetes</taxon>
        <taxon>Agaricomycetidae</taxon>
        <taxon>Agaricales</taxon>
        <taxon>Marasmiineae</taxon>
        <taxon>Mycenaceae</taxon>
        <taxon>Mycena</taxon>
    </lineage>
</organism>
<dbReference type="PANTHER" id="PTHR28031:SF1">
    <property type="entry name" value="PROLINE-RICH PROTEIN HUA1"/>
    <property type="match status" value="1"/>
</dbReference>
<feature type="region of interest" description="Disordered" evidence="1">
    <location>
        <begin position="62"/>
        <end position="145"/>
    </location>
</feature>
<protein>
    <submittedName>
        <fullName evidence="2">Uncharacterized protein</fullName>
    </submittedName>
</protein>
<proteinExistence type="predicted"/>
<evidence type="ECO:0000256" key="1">
    <source>
        <dbReference type="SAM" id="MobiDB-lite"/>
    </source>
</evidence>
<gene>
    <name evidence="2" type="ORF">MYCIT1_LOCUS38102</name>
</gene>
<feature type="compositionally biased region" description="Low complexity" evidence="1">
    <location>
        <begin position="413"/>
        <end position="424"/>
    </location>
</feature>
<dbReference type="GO" id="GO:0005737">
    <property type="term" value="C:cytoplasm"/>
    <property type="evidence" value="ECO:0007669"/>
    <property type="project" value="TreeGrafter"/>
</dbReference>
<feature type="region of interest" description="Disordered" evidence="1">
    <location>
        <begin position="408"/>
        <end position="455"/>
    </location>
</feature>
<dbReference type="InterPro" id="IPR038910">
    <property type="entry name" value="Hua1-like"/>
</dbReference>
<dbReference type="Proteomes" id="UP001295794">
    <property type="component" value="Unassembled WGS sequence"/>
</dbReference>
<evidence type="ECO:0000313" key="3">
    <source>
        <dbReference type="Proteomes" id="UP001295794"/>
    </source>
</evidence>
<dbReference type="AlphaFoldDB" id="A0AAD2Q7F9"/>
<evidence type="ECO:0000313" key="2">
    <source>
        <dbReference type="EMBL" id="CAK5284693.1"/>
    </source>
</evidence>
<name>A0AAD2Q7F9_9AGAR</name>
<feature type="region of interest" description="Disordered" evidence="1">
    <location>
        <begin position="290"/>
        <end position="327"/>
    </location>
</feature>
<reference evidence="2" key="1">
    <citation type="submission" date="2023-11" db="EMBL/GenBank/DDBJ databases">
        <authorList>
            <person name="De Vega J J."/>
            <person name="De Vega J J."/>
        </authorList>
    </citation>
    <scope>NUCLEOTIDE SEQUENCE</scope>
</reference>
<feature type="region of interest" description="Disordered" evidence="1">
    <location>
        <begin position="1"/>
        <end position="48"/>
    </location>
</feature>
<sequence>MILDSEDLPPPYTPLPTPGGEQTLSYGPTRPFQNAQQQEQQERAGGGMRAWLERSRGAQTLARGIGTSLGAGRGRGRGRGTVDRSRGWDSARRERRHSVPASTPAPRHAIPRRALAGSATMRTPPPRHPSQRAREAPLPPLPARSAQDFATLPSRMPQAAHSDFAQEFYAAGTGESVGLQFEAMTLGSGPGPSSAQASTSRTPLTSSTSSSAPIDSGLPRPTTTPQAGHPLLHKGQILFYPAGVQCKKCYNTGYQRFDPSRPCSRCWRNYGRPYSGPLLLASTGAFDTHADPSSSSSSIQRPLPTNFGLSASAGEGGAGGDPALEPTAMPQHGHPLMHKNKVLWYPSGYTCDKCFNTGFKRFNPSKPCSRCWKAFGRGTELEHSASFWAAQGLVFQRPLSSNSAMGYPVADASSPSTPGPSSSSAFLAAPTTSRRLSAPAGGWEDAKFPRSAQYV</sequence>
<feature type="region of interest" description="Disordered" evidence="1">
    <location>
        <begin position="183"/>
        <end position="230"/>
    </location>
</feature>
<dbReference type="PANTHER" id="PTHR28031">
    <property type="entry name" value="PROLINE-RICH PROTEIN HUA1"/>
    <property type="match status" value="1"/>
</dbReference>
<comment type="caution">
    <text evidence="2">The sequence shown here is derived from an EMBL/GenBank/DDBJ whole genome shotgun (WGS) entry which is preliminary data.</text>
</comment>
<feature type="compositionally biased region" description="Pro residues" evidence="1">
    <location>
        <begin position="8"/>
        <end position="17"/>
    </location>
</feature>
<accession>A0AAD2Q7F9</accession>